<organism evidence="9 10">
    <name type="scientific">Acetobacter malorum</name>
    <dbReference type="NCBI Taxonomy" id="178901"/>
    <lineage>
        <taxon>Bacteria</taxon>
        <taxon>Pseudomonadati</taxon>
        <taxon>Pseudomonadota</taxon>
        <taxon>Alphaproteobacteria</taxon>
        <taxon>Acetobacterales</taxon>
        <taxon>Acetobacteraceae</taxon>
        <taxon>Acetobacter</taxon>
    </lineage>
</organism>
<evidence type="ECO:0000313" key="10">
    <source>
        <dbReference type="Proteomes" id="UP000075377"/>
    </source>
</evidence>
<evidence type="ECO:0000313" key="9">
    <source>
        <dbReference type="EMBL" id="KXV73312.1"/>
    </source>
</evidence>
<keyword evidence="5" id="KW-0460">Magnesium</keyword>
<evidence type="ECO:0000256" key="7">
    <source>
        <dbReference type="ARBA" id="ARBA00023239"/>
    </source>
</evidence>
<dbReference type="Proteomes" id="UP000075377">
    <property type="component" value="Unassembled WGS sequence"/>
</dbReference>
<evidence type="ECO:0000256" key="6">
    <source>
        <dbReference type="ARBA" id="ARBA00023052"/>
    </source>
</evidence>
<dbReference type="GO" id="GO:0005829">
    <property type="term" value="C:cytosol"/>
    <property type="evidence" value="ECO:0007669"/>
    <property type="project" value="TreeGrafter"/>
</dbReference>
<feature type="domain" description="Thiamine pyrophosphate enzyme TPP-binding" evidence="8">
    <location>
        <begin position="10"/>
        <end position="132"/>
    </location>
</feature>
<comment type="cofactor">
    <cofactor evidence="1">
        <name>thiamine diphosphate</name>
        <dbReference type="ChEBI" id="CHEBI:58937"/>
    </cofactor>
</comment>
<protein>
    <submittedName>
        <fullName evidence="9">Pyruvate decarboxylase</fullName>
    </submittedName>
</protein>
<dbReference type="EMBL" id="LHZX01000140">
    <property type="protein sequence ID" value="KXV73312.1"/>
    <property type="molecule type" value="Genomic_DNA"/>
</dbReference>
<dbReference type="InterPro" id="IPR000399">
    <property type="entry name" value="TPP-bd_CS"/>
</dbReference>
<comment type="caution">
    <text evidence="9">The sequence shown here is derived from an EMBL/GenBank/DDBJ whole genome shotgun (WGS) entry which is preliminary data.</text>
</comment>
<keyword evidence="4" id="KW-0210">Decarboxylase</keyword>
<name>A0A149UZI4_9PROT</name>
<dbReference type="CDD" id="cd02005">
    <property type="entry name" value="TPP_PDC_IPDC"/>
    <property type="match status" value="1"/>
</dbReference>
<dbReference type="InterPro" id="IPR012110">
    <property type="entry name" value="PDC/IPDC-like"/>
</dbReference>
<comment type="similarity">
    <text evidence="2">Belongs to the TPP enzyme family.</text>
</comment>
<dbReference type="InterPro" id="IPR029061">
    <property type="entry name" value="THDP-binding"/>
</dbReference>
<evidence type="ECO:0000256" key="4">
    <source>
        <dbReference type="ARBA" id="ARBA00022793"/>
    </source>
</evidence>
<evidence type="ECO:0000256" key="5">
    <source>
        <dbReference type="ARBA" id="ARBA00022842"/>
    </source>
</evidence>
<proteinExistence type="inferred from homology"/>
<keyword evidence="7" id="KW-0456">Lyase</keyword>
<dbReference type="PANTHER" id="PTHR43452:SF1">
    <property type="entry name" value="PYRUVATE DECARBOXYLASE C186.09-RELATED"/>
    <property type="match status" value="1"/>
</dbReference>
<dbReference type="FunFam" id="3.40.50.970:FF:000024">
    <property type="entry name" value="Pyruvate decarboxylase isozyme"/>
    <property type="match status" value="1"/>
</dbReference>
<sequence>RGARVELEMQWGHIGWSVPAAFGYAVGAPERRTILMVGDGSFQLTAQEVAQMIRRKLPVIIFLINNAGYTIEVEIHDGPYNNIKNWDYAGIISAFNAEDGKGKGLRANTAGELADAVKVALENKEGPTLIECVIPRDDCTSELISWGRHVATANGRPPAK</sequence>
<keyword evidence="3" id="KW-0479">Metal-binding</keyword>
<evidence type="ECO:0000256" key="3">
    <source>
        <dbReference type="ARBA" id="ARBA00022723"/>
    </source>
</evidence>
<dbReference type="PROSITE" id="PS00187">
    <property type="entry name" value="TPP_ENZYMES"/>
    <property type="match status" value="1"/>
</dbReference>
<dbReference type="GO" id="GO:0030976">
    <property type="term" value="F:thiamine pyrophosphate binding"/>
    <property type="evidence" value="ECO:0007669"/>
    <property type="project" value="InterPro"/>
</dbReference>
<dbReference type="SUPFAM" id="SSF52518">
    <property type="entry name" value="Thiamin diphosphate-binding fold (THDP-binding)"/>
    <property type="match status" value="1"/>
</dbReference>
<evidence type="ECO:0000256" key="1">
    <source>
        <dbReference type="ARBA" id="ARBA00001964"/>
    </source>
</evidence>
<dbReference type="Pfam" id="PF02775">
    <property type="entry name" value="TPP_enzyme_C"/>
    <property type="match status" value="1"/>
</dbReference>
<feature type="non-terminal residue" evidence="9">
    <location>
        <position position="1"/>
    </location>
</feature>
<dbReference type="Gene3D" id="3.40.50.970">
    <property type="match status" value="1"/>
</dbReference>
<evidence type="ECO:0000256" key="2">
    <source>
        <dbReference type="ARBA" id="ARBA00007812"/>
    </source>
</evidence>
<keyword evidence="9" id="KW-0670">Pyruvate</keyword>
<dbReference type="PANTHER" id="PTHR43452">
    <property type="entry name" value="PYRUVATE DECARBOXYLASE"/>
    <property type="match status" value="1"/>
</dbReference>
<gene>
    <name evidence="9" type="ORF">AD951_01045</name>
</gene>
<dbReference type="AlphaFoldDB" id="A0A149UZI4"/>
<dbReference type="GO" id="GO:0000949">
    <property type="term" value="P:aromatic amino acid family catabolic process to alcohol via Ehrlich pathway"/>
    <property type="evidence" value="ECO:0007669"/>
    <property type="project" value="TreeGrafter"/>
</dbReference>
<dbReference type="InterPro" id="IPR047214">
    <property type="entry name" value="TPP_PDC_IPDC"/>
</dbReference>
<dbReference type="GO" id="GO:0004737">
    <property type="term" value="F:pyruvate decarboxylase activity"/>
    <property type="evidence" value="ECO:0007669"/>
    <property type="project" value="TreeGrafter"/>
</dbReference>
<accession>A0A149UZI4</accession>
<evidence type="ECO:0000259" key="8">
    <source>
        <dbReference type="Pfam" id="PF02775"/>
    </source>
</evidence>
<dbReference type="RefSeq" id="WP_231869336.1">
    <property type="nucleotide sequence ID" value="NZ_LHZX01000140.1"/>
</dbReference>
<dbReference type="InterPro" id="IPR011766">
    <property type="entry name" value="TPP_enzyme_TPP-bd"/>
</dbReference>
<dbReference type="GO" id="GO:0000287">
    <property type="term" value="F:magnesium ion binding"/>
    <property type="evidence" value="ECO:0007669"/>
    <property type="project" value="InterPro"/>
</dbReference>
<dbReference type="PATRIC" id="fig|178901.14.peg.1214"/>
<reference evidence="9 10" key="1">
    <citation type="submission" date="2015-06" db="EMBL/GenBank/DDBJ databases">
        <title>Improved classification and identification of acetic acid bacteria using matrix-assisted laser desorption/ionization time-of-flight mass spectrometry; Gluconobacter nephelii and Gluconobacter uchimurae are later heterotypic synonyms of Gluconobacter japonicus and Gluconobacter oxydans, respectively.</title>
        <authorList>
            <person name="Li L."/>
            <person name="Cleenwerck I."/>
            <person name="De Vuyst L."/>
            <person name="Vandamme P."/>
        </authorList>
    </citation>
    <scope>NUCLEOTIDE SEQUENCE [LARGE SCALE GENOMIC DNA]</scope>
    <source>
        <strain evidence="9 10">LMG 1699</strain>
    </source>
</reference>
<keyword evidence="6" id="KW-0786">Thiamine pyrophosphate</keyword>